<keyword evidence="7 9" id="KW-1133">Transmembrane helix</keyword>
<dbReference type="Pfam" id="PF05525">
    <property type="entry name" value="Branch_AA_trans"/>
    <property type="match status" value="1"/>
</dbReference>
<protein>
    <recommendedName>
        <fullName evidence="9">Branched-chain amino acid transport system carrier protein</fullName>
    </recommendedName>
</protein>
<evidence type="ECO:0000313" key="11">
    <source>
        <dbReference type="EMBL" id="TDP27996.1"/>
    </source>
</evidence>
<evidence type="ECO:0000313" key="10">
    <source>
        <dbReference type="EMBL" id="SUB27663.1"/>
    </source>
</evidence>
<evidence type="ECO:0000256" key="4">
    <source>
        <dbReference type="ARBA" id="ARBA00022475"/>
    </source>
</evidence>
<feature type="transmembrane region" description="Helical" evidence="9">
    <location>
        <begin position="370"/>
        <end position="389"/>
    </location>
</feature>
<feature type="transmembrane region" description="Helical" evidence="9">
    <location>
        <begin position="38"/>
        <end position="64"/>
    </location>
</feature>
<dbReference type="GO" id="GO:0015190">
    <property type="term" value="F:L-leucine transmembrane transporter activity"/>
    <property type="evidence" value="ECO:0007669"/>
    <property type="project" value="TreeGrafter"/>
</dbReference>
<dbReference type="GO" id="GO:0005304">
    <property type="term" value="F:L-valine transmembrane transporter activity"/>
    <property type="evidence" value="ECO:0007669"/>
    <property type="project" value="TreeGrafter"/>
</dbReference>
<comment type="similarity">
    <text evidence="2 9">Belongs to the branched chain amino acid transporter family.</text>
</comment>
<dbReference type="EMBL" id="UGSQ01000003">
    <property type="protein sequence ID" value="SUB27663.1"/>
    <property type="molecule type" value="Genomic_DNA"/>
</dbReference>
<dbReference type="GO" id="GO:0015818">
    <property type="term" value="P:isoleucine transport"/>
    <property type="evidence" value="ECO:0007669"/>
    <property type="project" value="TreeGrafter"/>
</dbReference>
<gene>
    <name evidence="10" type="primary">brnQ_1</name>
    <name evidence="11" type="ORF">EV689_108111</name>
    <name evidence="10" type="ORF">NCTC11188_01824</name>
</gene>
<dbReference type="InterPro" id="IPR004685">
    <property type="entry name" value="Brnchd-chn_aa_trnsp_Livcs"/>
</dbReference>
<reference evidence="10 12" key="1">
    <citation type="submission" date="2018-06" db="EMBL/GenBank/DDBJ databases">
        <authorList>
            <consortium name="Pathogen Informatics"/>
            <person name="Doyle S."/>
        </authorList>
    </citation>
    <scope>NUCLEOTIDE SEQUENCE [LARGE SCALE GENOMIC DNA]</scope>
    <source>
        <strain evidence="10 12">NCTC11188</strain>
    </source>
</reference>
<feature type="transmembrane region" description="Helical" evidence="9">
    <location>
        <begin position="76"/>
        <end position="97"/>
    </location>
</feature>
<dbReference type="RefSeq" id="WP_103854350.1">
    <property type="nucleotide sequence ID" value="NZ_PQVJ01000053.1"/>
</dbReference>
<dbReference type="GO" id="GO:0015188">
    <property type="term" value="F:L-isoleucine transmembrane transporter activity"/>
    <property type="evidence" value="ECO:0007669"/>
    <property type="project" value="TreeGrafter"/>
</dbReference>
<keyword evidence="5 9" id="KW-0812">Transmembrane</keyword>
<dbReference type="GO" id="GO:0015820">
    <property type="term" value="P:L-leucine transport"/>
    <property type="evidence" value="ECO:0007669"/>
    <property type="project" value="TreeGrafter"/>
</dbReference>
<evidence type="ECO:0000256" key="7">
    <source>
        <dbReference type="ARBA" id="ARBA00022989"/>
    </source>
</evidence>
<keyword evidence="4" id="KW-1003">Cell membrane</keyword>
<sequence length="433" mass="47193">MLSGKDIAILGMMIFSLFLGAGNIIFPPMEGYHAGNVWFWGALGFLLTGVLMPFITLIVVTLKGRGEALSVDLPKWAHVTFWTILYLVIGSTFAMPRVTNVAYEMAWQPLNLFSGEYSHIIFVTIFNLIGMGFMLGRSTMISSIGKFMAPALLVLLVIVAFEVVNYPLSPIVEPSGAYQDHSAVATGLIGGYQTMDVLSAMAFGGIVARALAVKGVSDKKAIVRYTLIAGTVSVVLLSLLYLCLFYLGATGDQVAKTSSNGGQLFAQYVNVLFGREGSWIMSGIVLLANLTTLVGVTSACADYFSKFHPRLNYTFFVVLFTISTIIISETGLNTLLRVTIPALLLIYPIAIMLVAMQLLREKLGISRTGYNLIIGITALFSITDSLKNMELLPHFIQSLLEKVPLHQEGLTWLLPTLLMVVLCTLFKAKKVSD</sequence>
<feature type="transmembrane region" description="Helical" evidence="9">
    <location>
        <begin position="147"/>
        <end position="168"/>
    </location>
</feature>
<evidence type="ECO:0000256" key="2">
    <source>
        <dbReference type="ARBA" id="ARBA00008540"/>
    </source>
</evidence>
<dbReference type="NCBIfam" id="TIGR00796">
    <property type="entry name" value="livcs"/>
    <property type="match status" value="1"/>
</dbReference>
<dbReference type="PANTHER" id="PTHR30588:SF0">
    <property type="entry name" value="BRANCHED-CHAIN AMINO ACID PERMEASE BRNQ"/>
    <property type="match status" value="1"/>
</dbReference>
<dbReference type="AlphaFoldDB" id="A0A379AYQ7"/>
<evidence type="ECO:0000256" key="5">
    <source>
        <dbReference type="ARBA" id="ARBA00022692"/>
    </source>
</evidence>
<feature type="transmembrane region" description="Helical" evidence="9">
    <location>
        <begin position="279"/>
        <end position="301"/>
    </location>
</feature>
<feature type="transmembrane region" description="Helical" evidence="9">
    <location>
        <begin position="225"/>
        <end position="249"/>
    </location>
</feature>
<evidence type="ECO:0000256" key="3">
    <source>
        <dbReference type="ARBA" id="ARBA00022448"/>
    </source>
</evidence>
<evidence type="ECO:0000256" key="9">
    <source>
        <dbReference type="RuleBase" id="RU362122"/>
    </source>
</evidence>
<organism evidence="10 12">
    <name type="scientific">Avibacterium gallinarum</name>
    <name type="common">Pasteurella gallinarum</name>
    <dbReference type="NCBI Taxonomy" id="755"/>
    <lineage>
        <taxon>Bacteria</taxon>
        <taxon>Pseudomonadati</taxon>
        <taxon>Pseudomonadota</taxon>
        <taxon>Gammaproteobacteria</taxon>
        <taxon>Pasteurellales</taxon>
        <taxon>Pasteurellaceae</taxon>
        <taxon>Avibacterium</taxon>
    </lineage>
</organism>
<feature type="transmembrane region" description="Helical" evidence="9">
    <location>
        <begin position="338"/>
        <end position="358"/>
    </location>
</feature>
<feature type="transmembrane region" description="Helical" evidence="9">
    <location>
        <begin position="313"/>
        <end position="332"/>
    </location>
</feature>
<evidence type="ECO:0000256" key="6">
    <source>
        <dbReference type="ARBA" id="ARBA00022970"/>
    </source>
</evidence>
<comment type="subcellular location">
    <subcellularLocation>
        <location evidence="9">Cell inner membrane</location>
        <topology evidence="9">Multi-pass membrane protein</topology>
    </subcellularLocation>
    <subcellularLocation>
        <location evidence="1">Cell membrane</location>
        <topology evidence="1">Multi-pass membrane protein</topology>
    </subcellularLocation>
</comment>
<feature type="transmembrane region" description="Helical" evidence="9">
    <location>
        <begin position="7"/>
        <end position="26"/>
    </location>
</feature>
<keyword evidence="3 9" id="KW-0813">Transport</keyword>
<keyword evidence="13" id="KW-1185">Reference proteome</keyword>
<keyword evidence="6 9" id="KW-0029">Amino-acid transport</keyword>
<feature type="transmembrane region" description="Helical" evidence="9">
    <location>
        <begin position="117"/>
        <end position="135"/>
    </location>
</feature>
<evidence type="ECO:0000256" key="8">
    <source>
        <dbReference type="ARBA" id="ARBA00023136"/>
    </source>
</evidence>
<dbReference type="PANTHER" id="PTHR30588">
    <property type="entry name" value="BRANCHED-CHAIN AMINO ACID TRANSPORT SYSTEM 2 CARRIER PROTEIN"/>
    <property type="match status" value="1"/>
</dbReference>
<evidence type="ECO:0000313" key="13">
    <source>
        <dbReference type="Proteomes" id="UP000294683"/>
    </source>
</evidence>
<keyword evidence="8 9" id="KW-0472">Membrane</keyword>
<reference evidence="11 13" key="2">
    <citation type="submission" date="2019-03" db="EMBL/GenBank/DDBJ databases">
        <title>Genomic Encyclopedia of Type Strains, Phase IV (KMG-IV): sequencing the most valuable type-strain genomes for metagenomic binning, comparative biology and taxonomic classification.</title>
        <authorList>
            <person name="Goeker M."/>
        </authorList>
    </citation>
    <scope>NUCLEOTIDE SEQUENCE [LARGE SCALE GENOMIC DNA]</scope>
    <source>
        <strain evidence="11 13">DSM 17481</strain>
    </source>
</reference>
<name>A0A379AYQ7_AVIGA</name>
<accession>A0A379AYQ7</accession>
<feature type="transmembrane region" description="Helical" evidence="9">
    <location>
        <begin position="409"/>
        <end position="428"/>
    </location>
</feature>
<dbReference type="EMBL" id="SNXJ01000008">
    <property type="protein sequence ID" value="TDP27996.1"/>
    <property type="molecule type" value="Genomic_DNA"/>
</dbReference>
<dbReference type="GO" id="GO:0005886">
    <property type="term" value="C:plasma membrane"/>
    <property type="evidence" value="ECO:0007669"/>
    <property type="project" value="UniProtKB-SubCell"/>
</dbReference>
<dbReference type="Proteomes" id="UP000294683">
    <property type="component" value="Unassembled WGS sequence"/>
</dbReference>
<evidence type="ECO:0000313" key="12">
    <source>
        <dbReference type="Proteomes" id="UP000255113"/>
    </source>
</evidence>
<dbReference type="Proteomes" id="UP000255113">
    <property type="component" value="Unassembled WGS sequence"/>
</dbReference>
<evidence type="ECO:0000256" key="1">
    <source>
        <dbReference type="ARBA" id="ARBA00004651"/>
    </source>
</evidence>
<comment type="function">
    <text evidence="9">Component of the transport system for branched-chain amino acids.</text>
</comment>
<proteinExistence type="inferred from homology"/>
<feature type="transmembrane region" description="Helical" evidence="9">
    <location>
        <begin position="188"/>
        <end position="213"/>
    </location>
</feature>